<dbReference type="PANTHER" id="PTHR35046:SF9">
    <property type="entry name" value="RNA-DIRECTED DNA POLYMERASE"/>
    <property type="match status" value="1"/>
</dbReference>
<accession>A0ABQ7VZX5</accession>
<comment type="caution">
    <text evidence="3">The sequence shown here is derived from an EMBL/GenBank/DDBJ whole genome shotgun (WGS) entry which is preliminary data.</text>
</comment>
<feature type="domain" description="Retrotransposon gag" evidence="2">
    <location>
        <begin position="47"/>
        <end position="142"/>
    </location>
</feature>
<organism evidence="3 4">
    <name type="scientific">Solanum tuberosum</name>
    <name type="common">Potato</name>
    <dbReference type="NCBI Taxonomy" id="4113"/>
    <lineage>
        <taxon>Eukaryota</taxon>
        <taxon>Viridiplantae</taxon>
        <taxon>Streptophyta</taxon>
        <taxon>Embryophyta</taxon>
        <taxon>Tracheophyta</taxon>
        <taxon>Spermatophyta</taxon>
        <taxon>Magnoliopsida</taxon>
        <taxon>eudicotyledons</taxon>
        <taxon>Gunneridae</taxon>
        <taxon>Pentapetalae</taxon>
        <taxon>asterids</taxon>
        <taxon>lamiids</taxon>
        <taxon>Solanales</taxon>
        <taxon>Solanaceae</taxon>
        <taxon>Solanoideae</taxon>
        <taxon>Solaneae</taxon>
        <taxon>Solanum</taxon>
    </lineage>
</organism>
<dbReference type="InterPro" id="IPR043502">
    <property type="entry name" value="DNA/RNA_pol_sf"/>
</dbReference>
<keyword evidence="4" id="KW-1185">Reference proteome</keyword>
<dbReference type="EMBL" id="JAIVGD010000005">
    <property type="protein sequence ID" value="KAH0774040.1"/>
    <property type="molecule type" value="Genomic_DNA"/>
</dbReference>
<gene>
    <name evidence="3" type="ORF">KY290_011177</name>
</gene>
<evidence type="ECO:0008006" key="5">
    <source>
        <dbReference type="Google" id="ProtNLM"/>
    </source>
</evidence>
<dbReference type="PANTHER" id="PTHR35046">
    <property type="entry name" value="ZINC KNUCKLE (CCHC-TYPE) FAMILY PROTEIN"/>
    <property type="match status" value="1"/>
</dbReference>
<dbReference type="InterPro" id="IPR000477">
    <property type="entry name" value="RT_dom"/>
</dbReference>
<evidence type="ECO:0000313" key="3">
    <source>
        <dbReference type="EMBL" id="KAH0774040.1"/>
    </source>
</evidence>
<reference evidence="3 4" key="1">
    <citation type="journal article" date="2021" name="bioRxiv">
        <title>Chromosome-scale and haplotype-resolved genome assembly of a tetraploid potato cultivar.</title>
        <authorList>
            <person name="Sun H."/>
            <person name="Jiao W.-B."/>
            <person name="Krause K."/>
            <person name="Campoy J.A."/>
            <person name="Goel M."/>
            <person name="Folz-Donahue K."/>
            <person name="Kukat C."/>
            <person name="Huettel B."/>
            <person name="Schneeberger K."/>
        </authorList>
    </citation>
    <scope>NUCLEOTIDE SEQUENCE [LARGE SCALE GENOMIC DNA]</scope>
    <source>
        <strain evidence="3">SolTubOtavaFocal</strain>
        <tissue evidence="3">Leaves</tissue>
    </source>
</reference>
<dbReference type="InterPro" id="IPR043128">
    <property type="entry name" value="Rev_trsase/Diguanyl_cyclase"/>
</dbReference>
<dbReference type="Gene3D" id="3.10.10.10">
    <property type="entry name" value="HIV Type 1 Reverse Transcriptase, subunit A, domain 1"/>
    <property type="match status" value="1"/>
</dbReference>
<feature type="domain" description="Reverse transcriptase" evidence="1">
    <location>
        <begin position="552"/>
        <end position="613"/>
    </location>
</feature>
<name>A0ABQ7VZX5_SOLTU</name>
<dbReference type="CDD" id="cd01647">
    <property type="entry name" value="RT_LTR"/>
    <property type="match status" value="1"/>
</dbReference>
<protein>
    <recommendedName>
        <fullName evidence="5">Transposon Ty3-I Gag-Pol polyprotein</fullName>
    </recommendedName>
</protein>
<dbReference type="Pfam" id="PF03732">
    <property type="entry name" value="Retrotrans_gag"/>
    <property type="match status" value="1"/>
</dbReference>
<proteinExistence type="predicted"/>
<dbReference type="Proteomes" id="UP000826656">
    <property type="component" value="Unassembled WGS sequence"/>
</dbReference>
<dbReference type="Gene3D" id="3.30.70.270">
    <property type="match status" value="1"/>
</dbReference>
<dbReference type="Pfam" id="PF00078">
    <property type="entry name" value="RVT_1"/>
    <property type="match status" value="1"/>
</dbReference>
<evidence type="ECO:0000259" key="2">
    <source>
        <dbReference type="Pfam" id="PF03732"/>
    </source>
</evidence>
<dbReference type="InterPro" id="IPR005162">
    <property type="entry name" value="Retrotrans_gag_dom"/>
</dbReference>
<evidence type="ECO:0000259" key="1">
    <source>
        <dbReference type="Pfam" id="PF00078"/>
    </source>
</evidence>
<sequence length="614" mass="71398">MVTAIKERIKEVPTTITKVSMEVEMSRKILSRIFQVNDLTEVKKSSFAITQFEGYAITWWDYMKKYHLVVQEGHPPPWAGLKALMRSKYVPESFRQEQLSKVYNLRQVRKSVATYYDEFQNLILKLEYDENEMYAIILYKVGLNKEISSKMTIHRFGTFNDVFEAAIEIERELKKEKVPKYKGISSSNYGNKNKWGVLTSLGWNKGKDIKKPYEKKPLEGNTLKYPPRGEDNNDPTKFRKGEGECILVKKKSKTRIVRNILKKRISLNARMMRNKIYVGGKDVVILNGLMRKIPMEEAWPQEGEYTVRIYVVRRVMISKAMDDPRQRESIFHSKCLIKDNVCSLIIDSGSCANVASTALVEFLKLPTIKHVTPYKLKWLSECGELRSQCKLVMCYSGDLGNMTVQPNMMGEPKKYQKISELREKRRSEEKHMAAEGNEEEERRKLKGKAQVLLDNYKETREEVESKSSLILITHRDHDYEDVFPKDRPSGFLPLREIEHQIDFVLGSQLPNKPAYRSNPEDTKELQRKVEELLNKGYVRESMSTCVMPVLLVPKKDGTWRMCVDCRAINKITVKYRHPIPRLDDILDELNGSCVFSMIDLRSGYHQIQMNPGDE</sequence>
<evidence type="ECO:0000313" key="4">
    <source>
        <dbReference type="Proteomes" id="UP000826656"/>
    </source>
</evidence>
<dbReference type="SUPFAM" id="SSF56672">
    <property type="entry name" value="DNA/RNA polymerases"/>
    <property type="match status" value="1"/>
</dbReference>